<accession>A0A443Z867</accession>
<protein>
    <submittedName>
        <fullName evidence="2">Glycosyltransferase WbuB</fullName>
    </submittedName>
</protein>
<dbReference type="PANTHER" id="PTHR12526:SF609">
    <property type="entry name" value="LIPOPOLYSACCHARIDE BIOSYNTHESIS PROTEIN"/>
    <property type="match status" value="1"/>
</dbReference>
<evidence type="ECO:0000259" key="1">
    <source>
        <dbReference type="Pfam" id="PF00534"/>
    </source>
</evidence>
<dbReference type="CDD" id="cd03794">
    <property type="entry name" value="GT4_WbuB-like"/>
    <property type="match status" value="1"/>
</dbReference>
<feature type="domain" description="Glycosyl transferase family 1" evidence="1">
    <location>
        <begin position="197"/>
        <end position="358"/>
    </location>
</feature>
<dbReference type="EMBL" id="RSFE01000001">
    <property type="protein sequence ID" value="RWU13069.1"/>
    <property type="molecule type" value="Genomic_DNA"/>
</dbReference>
<name>A0A443Z867_9GAMM</name>
<organism evidence="2 3">
    <name type="scientific">Pseudidiomarina gelatinasegens</name>
    <dbReference type="NCBI Taxonomy" id="2487740"/>
    <lineage>
        <taxon>Bacteria</taxon>
        <taxon>Pseudomonadati</taxon>
        <taxon>Pseudomonadota</taxon>
        <taxon>Gammaproteobacteria</taxon>
        <taxon>Alteromonadales</taxon>
        <taxon>Idiomarinaceae</taxon>
        <taxon>Pseudidiomarina</taxon>
    </lineage>
</organism>
<dbReference type="Proteomes" id="UP000288789">
    <property type="component" value="Unassembled WGS sequence"/>
</dbReference>
<dbReference type="AlphaFoldDB" id="A0A443Z867"/>
<evidence type="ECO:0000313" key="2">
    <source>
        <dbReference type="EMBL" id="RWU13069.1"/>
    </source>
</evidence>
<sequence>MFHELALELVKQGNEVTVVTPKAVQEGLFDEQVIDGIRVWYFKSGDVKTPSKIKRAINETLLSNRAWTSLKSKFKTEVFDGIIYYSPSIFWGGLVKRLKQRYQIPAYLVLRDIFPQWVIDAGMVCEGSLIHRYFKHFELRSYRQADMIGMMSQASINFFKELHGDNFPLEVLRNWASINEPRKLQTVISQREYLGLQDKVTFFYGGNIGHAQDMANLMRLARALKNETQAHFLFVGQGDEVELINRLAEDWELNNFSYLPPIDQGAFIALLDEVDVGLFSLSNKHSSHNFPGKLLGYMQRKLPILGSVNSGNDLIDIIEANQAGYITINGEDEKLYKNALVLLKSSQARTKLGENSYKLLTKEFSVESAANQISDKLTK</sequence>
<proteinExistence type="predicted"/>
<dbReference type="SUPFAM" id="SSF53756">
    <property type="entry name" value="UDP-Glycosyltransferase/glycogen phosphorylase"/>
    <property type="match status" value="1"/>
</dbReference>
<evidence type="ECO:0000313" key="3">
    <source>
        <dbReference type="Proteomes" id="UP000288789"/>
    </source>
</evidence>
<keyword evidence="2" id="KW-0808">Transferase</keyword>
<gene>
    <name evidence="2" type="ORF">EGC76_01670</name>
</gene>
<dbReference type="GO" id="GO:1901135">
    <property type="term" value="P:carbohydrate derivative metabolic process"/>
    <property type="evidence" value="ECO:0007669"/>
    <property type="project" value="UniProtKB-ARBA"/>
</dbReference>
<dbReference type="GO" id="GO:0016757">
    <property type="term" value="F:glycosyltransferase activity"/>
    <property type="evidence" value="ECO:0007669"/>
    <property type="project" value="InterPro"/>
</dbReference>
<dbReference type="Pfam" id="PF00534">
    <property type="entry name" value="Glycos_transf_1"/>
    <property type="match status" value="1"/>
</dbReference>
<dbReference type="InterPro" id="IPR001296">
    <property type="entry name" value="Glyco_trans_1"/>
</dbReference>
<keyword evidence="3" id="KW-1185">Reference proteome</keyword>
<dbReference type="PANTHER" id="PTHR12526">
    <property type="entry name" value="GLYCOSYLTRANSFERASE"/>
    <property type="match status" value="1"/>
</dbReference>
<reference evidence="2 3" key="1">
    <citation type="submission" date="2018-12" db="EMBL/GenBank/DDBJ databases">
        <authorList>
            <person name="Li A."/>
            <person name="Zhang M."/>
            <person name="Zhu H."/>
        </authorList>
    </citation>
    <scope>NUCLEOTIDE SEQUENCE [LARGE SCALE GENOMIC DNA]</scope>
    <source>
        <strain evidence="2 3">R04H25</strain>
    </source>
</reference>
<comment type="caution">
    <text evidence="2">The sequence shown here is derived from an EMBL/GenBank/DDBJ whole genome shotgun (WGS) entry which is preliminary data.</text>
</comment>
<dbReference type="Gene3D" id="3.40.50.2000">
    <property type="entry name" value="Glycogen Phosphorylase B"/>
    <property type="match status" value="2"/>
</dbReference>
<dbReference type="OrthoDB" id="9787293at2"/>